<evidence type="ECO:0000313" key="5">
    <source>
        <dbReference type="Proteomes" id="UP000186758"/>
    </source>
</evidence>
<feature type="domain" description="Response regulatory" evidence="2">
    <location>
        <begin position="11"/>
        <end position="130"/>
    </location>
</feature>
<evidence type="ECO:0000259" key="3">
    <source>
        <dbReference type="PROSITE" id="PS50930"/>
    </source>
</evidence>
<dbReference type="EMBL" id="MPJZ01000056">
    <property type="protein sequence ID" value="OLU44811.1"/>
    <property type="molecule type" value="Genomic_DNA"/>
</dbReference>
<evidence type="ECO:0000256" key="1">
    <source>
        <dbReference type="PROSITE-ProRule" id="PRU00169"/>
    </source>
</evidence>
<dbReference type="RefSeq" id="WP_075885482.1">
    <property type="nucleotide sequence ID" value="NZ_CAQOBB010000022.1"/>
</dbReference>
<dbReference type="InterPro" id="IPR046947">
    <property type="entry name" value="LytR-like"/>
</dbReference>
<gene>
    <name evidence="4" type="ORF">BO223_07015</name>
</gene>
<dbReference type="Gene3D" id="2.40.50.1020">
    <property type="entry name" value="LytTr DNA-binding domain"/>
    <property type="match status" value="1"/>
</dbReference>
<dbReference type="AlphaFoldDB" id="A0A1Q9YJW1"/>
<evidence type="ECO:0000313" key="4">
    <source>
        <dbReference type="EMBL" id="OLU44811.1"/>
    </source>
</evidence>
<reference evidence="4 5" key="1">
    <citation type="submission" date="2016-11" db="EMBL/GenBank/DDBJ databases">
        <title>Description of two novel members of the family Erysipelotrichaceae: Ileibacterium lipovorans gen. nov., sp. nov. and Dubosiella newyorkensis, gen. nov., sp. nov.</title>
        <authorList>
            <person name="Cox L.M."/>
            <person name="Sohn J."/>
            <person name="Tyrrell K.L."/>
            <person name="Citron D.M."/>
            <person name="Lawson P.A."/>
            <person name="Patel N.B."/>
            <person name="Iizumi T."/>
            <person name="Perez-Perez G.I."/>
            <person name="Goldstein E.J."/>
            <person name="Blaser M.J."/>
        </authorList>
    </citation>
    <scope>NUCLEOTIDE SEQUENCE [LARGE SCALE GENOMIC DNA]</scope>
    <source>
        <strain evidence="4 5">NYU-BL-K8</strain>
    </source>
</reference>
<dbReference type="InterPro" id="IPR007492">
    <property type="entry name" value="LytTR_DNA-bd_dom"/>
</dbReference>
<accession>A0A1Q9YJW1</accession>
<dbReference type="Pfam" id="PF00072">
    <property type="entry name" value="Response_reg"/>
    <property type="match status" value="1"/>
</dbReference>
<dbReference type="SUPFAM" id="SSF52172">
    <property type="entry name" value="CheY-like"/>
    <property type="match status" value="1"/>
</dbReference>
<dbReference type="Gene3D" id="3.40.50.2300">
    <property type="match status" value="1"/>
</dbReference>
<organism evidence="4 5">
    <name type="scientific">Faecalibaculum rodentium</name>
    <dbReference type="NCBI Taxonomy" id="1702221"/>
    <lineage>
        <taxon>Bacteria</taxon>
        <taxon>Bacillati</taxon>
        <taxon>Bacillota</taxon>
        <taxon>Erysipelotrichia</taxon>
        <taxon>Erysipelotrichales</taxon>
        <taxon>Erysipelotrichaceae</taxon>
        <taxon>Faecalibaculum</taxon>
    </lineage>
</organism>
<dbReference type="Pfam" id="PF04397">
    <property type="entry name" value="LytTR"/>
    <property type="match status" value="1"/>
</dbReference>
<evidence type="ECO:0008006" key="6">
    <source>
        <dbReference type="Google" id="ProtNLM"/>
    </source>
</evidence>
<dbReference type="GO" id="GO:0003677">
    <property type="term" value="F:DNA binding"/>
    <property type="evidence" value="ECO:0007669"/>
    <property type="project" value="InterPro"/>
</dbReference>
<proteinExistence type="predicted"/>
<feature type="modified residue" description="4-aspartylphosphate" evidence="1">
    <location>
        <position position="66"/>
    </location>
</feature>
<dbReference type="PANTHER" id="PTHR37299">
    <property type="entry name" value="TRANSCRIPTIONAL REGULATOR-RELATED"/>
    <property type="match status" value="1"/>
</dbReference>
<dbReference type="GO" id="GO:0000156">
    <property type="term" value="F:phosphorelay response regulator activity"/>
    <property type="evidence" value="ECO:0007669"/>
    <property type="project" value="InterPro"/>
</dbReference>
<feature type="domain" description="HTH LytTR-type" evidence="3">
    <location>
        <begin position="140"/>
        <end position="238"/>
    </location>
</feature>
<dbReference type="PANTHER" id="PTHR37299:SF1">
    <property type="entry name" value="STAGE 0 SPORULATION PROTEIN A HOMOLOG"/>
    <property type="match status" value="1"/>
</dbReference>
<name>A0A1Q9YJW1_9FIRM</name>
<keyword evidence="1" id="KW-0597">Phosphoprotein</keyword>
<dbReference type="SMART" id="SM00850">
    <property type="entry name" value="LytTR"/>
    <property type="match status" value="1"/>
</dbReference>
<comment type="caution">
    <text evidence="4">The sequence shown here is derived from an EMBL/GenBank/DDBJ whole genome shotgun (WGS) entry which is preliminary data.</text>
</comment>
<sequence>MRKVEQNSGRELVLCENDPLQREDLIRTISELFPDLRILPVTGADQLFRLLKKPGDRSGSRIYLMDVVLDNGEDGISLARRIHRLDPEAPIVFMSAFLEKSCEVYDVEHCYFIYKPQKEKRLKAALTKAIRQLETATRPLVIHEGTSIHRLNPASILCMERVRRCTYITCRNCVLKARENLNELLAMLPDNFVQCHRSYVVNYAMTAGFYGTEFELTNGLRIPVSRTRQAGIRQSYQEFLIREKSLC</sequence>
<dbReference type="InterPro" id="IPR011006">
    <property type="entry name" value="CheY-like_superfamily"/>
</dbReference>
<dbReference type="Proteomes" id="UP000186758">
    <property type="component" value="Unassembled WGS sequence"/>
</dbReference>
<dbReference type="PROSITE" id="PS50110">
    <property type="entry name" value="RESPONSE_REGULATORY"/>
    <property type="match status" value="1"/>
</dbReference>
<dbReference type="InterPro" id="IPR001789">
    <property type="entry name" value="Sig_transdc_resp-reg_receiver"/>
</dbReference>
<protein>
    <recommendedName>
        <fullName evidence="6">Stage 0 sporulation protein A homolog</fullName>
    </recommendedName>
</protein>
<dbReference type="PROSITE" id="PS50930">
    <property type="entry name" value="HTH_LYTTR"/>
    <property type="match status" value="1"/>
</dbReference>
<evidence type="ECO:0000259" key="2">
    <source>
        <dbReference type="PROSITE" id="PS50110"/>
    </source>
</evidence>